<evidence type="ECO:0000259" key="6">
    <source>
        <dbReference type="PROSITE" id="PS51007"/>
    </source>
</evidence>
<sequence length="118" mass="12738">MKTQTLAALAGLVLLLVSSTSHADQSIEQIYGIYCVQCHGLQRNGTGINVPALSVKPRDHTDAKSMGDTPDDELFKAIKEGGLAVNKSVLMPTWGHVLSEEQITGLVKYLRQVCKCGK</sequence>
<keyword evidence="2 4" id="KW-0479">Metal-binding</keyword>
<gene>
    <name evidence="7" type="ORF">B2M20_14170</name>
</gene>
<dbReference type="EMBL" id="MWPQ01000049">
    <property type="protein sequence ID" value="OPH82284.1"/>
    <property type="molecule type" value="Genomic_DNA"/>
</dbReference>
<reference evidence="7 8" key="1">
    <citation type="submission" date="2017-02" db="EMBL/GenBank/DDBJ databases">
        <title>Genome sequence of the nitrite-oxidizing bacterium Nitrobacter vulgaris strain Ab1.</title>
        <authorList>
            <person name="Mellbye B.L."/>
            <person name="Davis E.W."/>
            <person name="Spieck E."/>
            <person name="Chang J.H."/>
            <person name="Bottomley P.J."/>
            <person name="Sayavedra-Soto L.A."/>
        </authorList>
    </citation>
    <scope>NUCLEOTIDE SEQUENCE [LARGE SCALE GENOMIC DNA]</scope>
    <source>
        <strain evidence="7 8">Ab1</strain>
    </source>
</reference>
<evidence type="ECO:0000256" key="3">
    <source>
        <dbReference type="ARBA" id="ARBA00023004"/>
    </source>
</evidence>
<dbReference type="Pfam" id="PF13442">
    <property type="entry name" value="Cytochrome_CBB3"/>
    <property type="match status" value="1"/>
</dbReference>
<protein>
    <submittedName>
        <fullName evidence="7">Cytochrome C</fullName>
    </submittedName>
</protein>
<evidence type="ECO:0000313" key="7">
    <source>
        <dbReference type="EMBL" id="OPH82284.1"/>
    </source>
</evidence>
<comment type="caution">
    <text evidence="7">The sequence shown here is derived from an EMBL/GenBank/DDBJ whole genome shotgun (WGS) entry which is preliminary data.</text>
</comment>
<keyword evidence="1 4" id="KW-0349">Heme</keyword>
<evidence type="ECO:0000256" key="4">
    <source>
        <dbReference type="PROSITE-ProRule" id="PRU00433"/>
    </source>
</evidence>
<keyword evidence="3 4" id="KW-0408">Iron</keyword>
<keyword evidence="5" id="KW-0732">Signal</keyword>
<dbReference type="Gene3D" id="1.10.760.10">
    <property type="entry name" value="Cytochrome c-like domain"/>
    <property type="match status" value="1"/>
</dbReference>
<dbReference type="GO" id="GO:0020037">
    <property type="term" value="F:heme binding"/>
    <property type="evidence" value="ECO:0007669"/>
    <property type="project" value="InterPro"/>
</dbReference>
<dbReference type="Proteomes" id="UP000189940">
    <property type="component" value="Unassembled WGS sequence"/>
</dbReference>
<dbReference type="GO" id="GO:0046872">
    <property type="term" value="F:metal ion binding"/>
    <property type="evidence" value="ECO:0007669"/>
    <property type="project" value="UniProtKB-KW"/>
</dbReference>
<dbReference type="PROSITE" id="PS51007">
    <property type="entry name" value="CYTC"/>
    <property type="match status" value="1"/>
</dbReference>
<dbReference type="RefSeq" id="WP_079447648.1">
    <property type="nucleotide sequence ID" value="NZ_MWPQ01000049.1"/>
</dbReference>
<dbReference type="STRING" id="29421.B2M20_14170"/>
<organism evidence="7 8">
    <name type="scientific">Nitrobacter vulgaris</name>
    <dbReference type="NCBI Taxonomy" id="29421"/>
    <lineage>
        <taxon>Bacteria</taxon>
        <taxon>Pseudomonadati</taxon>
        <taxon>Pseudomonadota</taxon>
        <taxon>Alphaproteobacteria</taxon>
        <taxon>Hyphomicrobiales</taxon>
        <taxon>Nitrobacteraceae</taxon>
        <taxon>Nitrobacter</taxon>
    </lineage>
</organism>
<dbReference type="InterPro" id="IPR009056">
    <property type="entry name" value="Cyt_c-like_dom"/>
</dbReference>
<proteinExistence type="predicted"/>
<dbReference type="SUPFAM" id="SSF46626">
    <property type="entry name" value="Cytochrome c"/>
    <property type="match status" value="1"/>
</dbReference>
<feature type="domain" description="Cytochrome c" evidence="6">
    <location>
        <begin position="22"/>
        <end position="114"/>
    </location>
</feature>
<name>A0A1V4HWI5_NITVU</name>
<dbReference type="AlphaFoldDB" id="A0A1V4HWI5"/>
<keyword evidence="8" id="KW-1185">Reference proteome</keyword>
<feature type="chain" id="PRO_5013274174" evidence="5">
    <location>
        <begin position="24"/>
        <end position="118"/>
    </location>
</feature>
<dbReference type="InterPro" id="IPR036909">
    <property type="entry name" value="Cyt_c-like_dom_sf"/>
</dbReference>
<evidence type="ECO:0000313" key="8">
    <source>
        <dbReference type="Proteomes" id="UP000189940"/>
    </source>
</evidence>
<evidence type="ECO:0000256" key="2">
    <source>
        <dbReference type="ARBA" id="ARBA00022723"/>
    </source>
</evidence>
<evidence type="ECO:0000256" key="5">
    <source>
        <dbReference type="SAM" id="SignalP"/>
    </source>
</evidence>
<dbReference type="OrthoDB" id="7933886at2"/>
<accession>A0A1V4HWI5</accession>
<evidence type="ECO:0000256" key="1">
    <source>
        <dbReference type="ARBA" id="ARBA00022617"/>
    </source>
</evidence>
<feature type="signal peptide" evidence="5">
    <location>
        <begin position="1"/>
        <end position="23"/>
    </location>
</feature>
<dbReference type="GO" id="GO:0009055">
    <property type="term" value="F:electron transfer activity"/>
    <property type="evidence" value="ECO:0007669"/>
    <property type="project" value="InterPro"/>
</dbReference>